<gene>
    <name evidence="2" type="ORF">GCM10010196_08210</name>
</gene>
<sequence length="114" mass="12197">MRGWAWPARADRLDKEDLLGEARSEQSPARLGGPLTLAVLGGAVVAFLLAVLFSPLWMLLVAALALANIGAQIFGISTRGPRGYRFALIVVNLVLFCIALLWLLNESLGNPSPS</sequence>
<evidence type="ECO:0000313" key="2">
    <source>
        <dbReference type="EMBL" id="GGR17603.1"/>
    </source>
</evidence>
<keyword evidence="1" id="KW-0472">Membrane</keyword>
<organism evidence="2 3">
    <name type="scientific">Agromyces mediolanus</name>
    <name type="common">Corynebacterium mediolanum</name>
    <dbReference type="NCBI Taxonomy" id="41986"/>
    <lineage>
        <taxon>Bacteria</taxon>
        <taxon>Bacillati</taxon>
        <taxon>Actinomycetota</taxon>
        <taxon>Actinomycetes</taxon>
        <taxon>Micrococcales</taxon>
        <taxon>Microbacteriaceae</taxon>
        <taxon>Agromyces</taxon>
    </lineage>
</organism>
<feature type="transmembrane region" description="Helical" evidence="1">
    <location>
        <begin position="86"/>
        <end position="104"/>
    </location>
</feature>
<keyword evidence="1" id="KW-1133">Transmembrane helix</keyword>
<dbReference type="Proteomes" id="UP000610303">
    <property type="component" value="Unassembled WGS sequence"/>
</dbReference>
<name>A0A918CE34_AGRME</name>
<proteinExistence type="predicted"/>
<keyword evidence="3" id="KW-1185">Reference proteome</keyword>
<evidence type="ECO:0000256" key="1">
    <source>
        <dbReference type="SAM" id="Phobius"/>
    </source>
</evidence>
<dbReference type="AlphaFoldDB" id="A0A918CE34"/>
<feature type="transmembrane region" description="Helical" evidence="1">
    <location>
        <begin position="56"/>
        <end position="74"/>
    </location>
</feature>
<accession>A0A918CE34</accession>
<keyword evidence="1" id="KW-0812">Transmembrane</keyword>
<comment type="caution">
    <text evidence="2">The sequence shown here is derived from an EMBL/GenBank/DDBJ whole genome shotgun (WGS) entry which is preliminary data.</text>
</comment>
<protein>
    <submittedName>
        <fullName evidence="2">Uncharacterized protein</fullName>
    </submittedName>
</protein>
<dbReference type="EMBL" id="BMRJ01000001">
    <property type="protein sequence ID" value="GGR17603.1"/>
    <property type="molecule type" value="Genomic_DNA"/>
</dbReference>
<feature type="transmembrane region" description="Helical" evidence="1">
    <location>
        <begin position="31"/>
        <end position="50"/>
    </location>
</feature>
<reference evidence="2" key="2">
    <citation type="submission" date="2020-09" db="EMBL/GenBank/DDBJ databases">
        <authorList>
            <person name="Sun Q."/>
            <person name="Ohkuma M."/>
        </authorList>
    </citation>
    <scope>NUCLEOTIDE SEQUENCE</scope>
    <source>
        <strain evidence="2">JCM 3346</strain>
    </source>
</reference>
<reference evidence="2" key="1">
    <citation type="journal article" date="2014" name="Int. J. Syst. Evol. Microbiol.">
        <title>Complete genome sequence of Corynebacterium casei LMG S-19264T (=DSM 44701T), isolated from a smear-ripened cheese.</title>
        <authorList>
            <consortium name="US DOE Joint Genome Institute (JGI-PGF)"/>
            <person name="Walter F."/>
            <person name="Albersmeier A."/>
            <person name="Kalinowski J."/>
            <person name="Ruckert C."/>
        </authorList>
    </citation>
    <scope>NUCLEOTIDE SEQUENCE</scope>
    <source>
        <strain evidence="2">JCM 3346</strain>
    </source>
</reference>
<evidence type="ECO:0000313" key="3">
    <source>
        <dbReference type="Proteomes" id="UP000610303"/>
    </source>
</evidence>